<dbReference type="RefSeq" id="WP_073476475.1">
    <property type="nucleotide sequence ID" value="NZ_FQZU01000015.1"/>
</dbReference>
<evidence type="ECO:0000259" key="6">
    <source>
        <dbReference type="PROSITE" id="PS51918"/>
    </source>
</evidence>
<keyword evidence="3" id="KW-0479">Metal-binding</keyword>
<keyword evidence="4" id="KW-0408">Iron</keyword>
<dbReference type="InterPro" id="IPR013785">
    <property type="entry name" value="Aldolase_TIM"/>
</dbReference>
<dbReference type="OrthoDB" id="9782387at2"/>
<protein>
    <submittedName>
        <fullName evidence="7">4Fe-4S single cluster domain-containing protein</fullName>
    </submittedName>
</protein>
<dbReference type="SFLD" id="SFLDG01067">
    <property type="entry name" value="SPASM/twitch_domain_containing"/>
    <property type="match status" value="1"/>
</dbReference>
<name>A0A1M6NJV1_9BACT</name>
<dbReference type="GO" id="GO:0046872">
    <property type="term" value="F:metal ion binding"/>
    <property type="evidence" value="ECO:0007669"/>
    <property type="project" value="UniProtKB-KW"/>
</dbReference>
<evidence type="ECO:0000256" key="4">
    <source>
        <dbReference type="ARBA" id="ARBA00023004"/>
    </source>
</evidence>
<feature type="domain" description="Radical SAM core" evidence="6">
    <location>
        <begin position="61"/>
        <end position="276"/>
    </location>
</feature>
<evidence type="ECO:0000256" key="5">
    <source>
        <dbReference type="ARBA" id="ARBA00023014"/>
    </source>
</evidence>
<dbReference type="GO" id="GO:0051536">
    <property type="term" value="F:iron-sulfur cluster binding"/>
    <property type="evidence" value="ECO:0007669"/>
    <property type="project" value="UniProtKB-KW"/>
</dbReference>
<dbReference type="InterPro" id="IPR007197">
    <property type="entry name" value="rSAM"/>
</dbReference>
<proteinExistence type="predicted"/>
<sequence length="349" mass="38798">MGKEKTSSVRAGLRAGASQGLNKARSRLAERFSRFDDPLSRLILAAYKDALMPSMRMMSAPLFGATAMISLTYQCQCQCPHCGSRTNQQKNRPELSRGQIIDLIKQCSKAGTANLYLFGGEPLLHPNLDDFVRTAKGLGMRVSLDTNGYLLDSDRVKSLAALGTDHVRVSLDHARPRLHDAFRGVEGLHARAVQGVRLCLENGIRCDVSAVATKKNLDNGDLQAILDLAGGLGARVRMLTSIMCGGWEGKTRVVLSRDEIAQMRKLLKPGRVYWESDWINHPKAVFSCAALDRLMFHVTAFGDVQPCCYMEEKFGAVTNEPLSDIVLRMWRSDLTRSYRRFHDCPVNRP</sequence>
<dbReference type="SFLD" id="SFLDS00029">
    <property type="entry name" value="Radical_SAM"/>
    <property type="match status" value="1"/>
</dbReference>
<keyword evidence="2" id="KW-0949">S-adenosyl-L-methionine</keyword>
<reference evidence="8" key="1">
    <citation type="submission" date="2016-11" db="EMBL/GenBank/DDBJ databases">
        <authorList>
            <person name="Varghese N."/>
            <person name="Submissions S."/>
        </authorList>
    </citation>
    <scope>NUCLEOTIDE SEQUENCE [LARGE SCALE GENOMIC DNA]</scope>
    <source>
        <strain evidence="8">DSM 16219</strain>
    </source>
</reference>
<dbReference type="GO" id="GO:0003824">
    <property type="term" value="F:catalytic activity"/>
    <property type="evidence" value="ECO:0007669"/>
    <property type="project" value="InterPro"/>
</dbReference>
<dbReference type="InterPro" id="IPR050377">
    <property type="entry name" value="Radical_SAM_PqqE_MftC-like"/>
</dbReference>
<dbReference type="STRING" id="1121393.SAMN02745216_02608"/>
<dbReference type="PANTHER" id="PTHR11228">
    <property type="entry name" value="RADICAL SAM DOMAIN PROTEIN"/>
    <property type="match status" value="1"/>
</dbReference>
<evidence type="ECO:0000313" key="7">
    <source>
        <dbReference type="EMBL" id="SHJ95949.1"/>
    </source>
</evidence>
<keyword evidence="8" id="KW-1185">Reference proteome</keyword>
<gene>
    <name evidence="7" type="ORF">SAMN02745216_02608</name>
</gene>
<dbReference type="Gene3D" id="3.20.20.70">
    <property type="entry name" value="Aldolase class I"/>
    <property type="match status" value="1"/>
</dbReference>
<keyword evidence="5" id="KW-0411">Iron-sulfur</keyword>
<dbReference type="PANTHER" id="PTHR11228:SF7">
    <property type="entry name" value="PQQA PEPTIDE CYCLASE"/>
    <property type="match status" value="1"/>
</dbReference>
<accession>A0A1M6NJV1</accession>
<evidence type="ECO:0000256" key="3">
    <source>
        <dbReference type="ARBA" id="ARBA00022723"/>
    </source>
</evidence>
<evidence type="ECO:0000256" key="2">
    <source>
        <dbReference type="ARBA" id="ARBA00022691"/>
    </source>
</evidence>
<comment type="cofactor">
    <cofactor evidence="1">
        <name>[4Fe-4S] cluster</name>
        <dbReference type="ChEBI" id="CHEBI:49883"/>
    </cofactor>
</comment>
<dbReference type="Pfam" id="PF04055">
    <property type="entry name" value="Radical_SAM"/>
    <property type="match status" value="1"/>
</dbReference>
<dbReference type="SFLD" id="SFLDG01386">
    <property type="entry name" value="main_SPASM_domain-containing"/>
    <property type="match status" value="1"/>
</dbReference>
<evidence type="ECO:0000256" key="1">
    <source>
        <dbReference type="ARBA" id="ARBA00001966"/>
    </source>
</evidence>
<dbReference type="SUPFAM" id="SSF102114">
    <property type="entry name" value="Radical SAM enzymes"/>
    <property type="match status" value="1"/>
</dbReference>
<dbReference type="Proteomes" id="UP000183994">
    <property type="component" value="Unassembled WGS sequence"/>
</dbReference>
<dbReference type="InterPro" id="IPR058240">
    <property type="entry name" value="rSAM_sf"/>
</dbReference>
<dbReference type="CDD" id="cd01335">
    <property type="entry name" value="Radical_SAM"/>
    <property type="match status" value="1"/>
</dbReference>
<dbReference type="PROSITE" id="PS51918">
    <property type="entry name" value="RADICAL_SAM"/>
    <property type="match status" value="1"/>
</dbReference>
<dbReference type="AlphaFoldDB" id="A0A1M6NJV1"/>
<evidence type="ECO:0000313" key="8">
    <source>
        <dbReference type="Proteomes" id="UP000183994"/>
    </source>
</evidence>
<dbReference type="EMBL" id="FQZU01000015">
    <property type="protein sequence ID" value="SHJ95949.1"/>
    <property type="molecule type" value="Genomic_DNA"/>
</dbReference>
<organism evidence="7 8">
    <name type="scientific">Desulfatibacillum alkenivorans DSM 16219</name>
    <dbReference type="NCBI Taxonomy" id="1121393"/>
    <lineage>
        <taxon>Bacteria</taxon>
        <taxon>Pseudomonadati</taxon>
        <taxon>Thermodesulfobacteriota</taxon>
        <taxon>Desulfobacteria</taxon>
        <taxon>Desulfobacterales</taxon>
        <taxon>Desulfatibacillaceae</taxon>
        <taxon>Desulfatibacillum</taxon>
    </lineage>
</organism>